<dbReference type="InterPro" id="IPR001507">
    <property type="entry name" value="ZP_dom"/>
</dbReference>
<dbReference type="InParanoid" id="A0A667Y8T8"/>
<dbReference type="Pfam" id="PF00100">
    <property type="entry name" value="Zona_pellucida"/>
    <property type="match status" value="1"/>
</dbReference>
<accession>A0A667Y8T8</accession>
<sequence length="385" mass="41964">SGENDCSQWAACTNTWASYTCFCLDSFIDNNPARPGRACQGSITAAPVTTSTAPTTPYTSTITSIAPSTTTTTHQATPGAISVHCRATAITVTIARDFLVSKQISDSALHLGLEECGVNGGNTTHAQLTVGWHECDTMLLHNETFYTAQVTLFNTMDPQTLPNGTAEVPKIRLEVPIMCTYRKSMLISTGFGPMGYDMIKDAIMGSGSFHVTVQLMNGSMALPQNYSLSPAEDVVVQVSLNTSAEQIKVVINKCWATPSRNPTDSSSYTFLQNSCPLPNTYTTVLENGNTSTSRLSVRIFSFVNLDVIYLHCQVEICDHQCSYFPLRTALSEVGGFQTQLQHGVIIILQNYAIKMTAFCRGVCAFFCLKRKQVIVTRNMTNMTEA</sequence>
<keyword evidence="5" id="KW-1185">Reference proteome</keyword>
<dbReference type="Gene3D" id="2.60.40.4100">
    <property type="entry name" value="Zona pellucida, ZP-C domain"/>
    <property type="match status" value="1"/>
</dbReference>
<organism evidence="4 5">
    <name type="scientific">Myripristis murdjan</name>
    <name type="common">pinecone soldierfish</name>
    <dbReference type="NCBI Taxonomy" id="586833"/>
    <lineage>
        <taxon>Eukaryota</taxon>
        <taxon>Metazoa</taxon>
        <taxon>Chordata</taxon>
        <taxon>Craniata</taxon>
        <taxon>Vertebrata</taxon>
        <taxon>Euteleostomi</taxon>
        <taxon>Actinopterygii</taxon>
        <taxon>Neopterygii</taxon>
        <taxon>Teleostei</taxon>
        <taxon>Neoteleostei</taxon>
        <taxon>Acanthomorphata</taxon>
        <taxon>Holocentriformes</taxon>
        <taxon>Holocentridae</taxon>
        <taxon>Myripristis</taxon>
    </lineage>
</organism>
<evidence type="ECO:0000259" key="3">
    <source>
        <dbReference type="PROSITE" id="PS51034"/>
    </source>
</evidence>
<proteinExistence type="predicted"/>
<dbReference type="PANTHER" id="PTHR14002:SF22">
    <property type="entry name" value="UROMODULIN-LIKE 1"/>
    <property type="match status" value="1"/>
</dbReference>
<dbReference type="InterPro" id="IPR042235">
    <property type="entry name" value="ZP-C_dom"/>
</dbReference>
<protein>
    <recommendedName>
        <fullName evidence="3">ZP domain-containing protein</fullName>
    </recommendedName>
</protein>
<feature type="domain" description="ZP" evidence="3">
    <location>
        <begin position="84"/>
        <end position="333"/>
    </location>
</feature>
<dbReference type="AlphaFoldDB" id="A0A667Y8T8"/>
<reference evidence="4" key="2">
    <citation type="submission" date="2025-08" db="UniProtKB">
        <authorList>
            <consortium name="Ensembl"/>
        </authorList>
    </citation>
    <scope>IDENTIFICATION</scope>
</reference>
<dbReference type="InterPro" id="IPR055355">
    <property type="entry name" value="ZP-C"/>
</dbReference>
<evidence type="ECO:0000256" key="2">
    <source>
        <dbReference type="ARBA" id="ARBA00023157"/>
    </source>
</evidence>
<evidence type="ECO:0000313" key="5">
    <source>
        <dbReference type="Proteomes" id="UP000472263"/>
    </source>
</evidence>
<dbReference type="Gene3D" id="2.60.40.3210">
    <property type="entry name" value="Zona pellucida, ZP-N domain"/>
    <property type="match status" value="1"/>
</dbReference>
<evidence type="ECO:0000256" key="1">
    <source>
        <dbReference type="ARBA" id="ARBA00022729"/>
    </source>
</evidence>
<dbReference type="Proteomes" id="UP000472263">
    <property type="component" value="Chromosome 14"/>
</dbReference>
<keyword evidence="1" id="KW-0732">Signal</keyword>
<dbReference type="SMART" id="SM00241">
    <property type="entry name" value="ZP"/>
    <property type="match status" value="1"/>
</dbReference>
<dbReference type="PANTHER" id="PTHR14002">
    <property type="entry name" value="ENDOGLIN/TGF-BETA RECEPTOR TYPE III"/>
    <property type="match status" value="1"/>
</dbReference>
<keyword evidence="2" id="KW-1015">Disulfide bond</keyword>
<evidence type="ECO:0000313" key="4">
    <source>
        <dbReference type="Ensembl" id="ENSMMDP00005020549.1"/>
    </source>
</evidence>
<name>A0A667Y8T8_9TELE</name>
<dbReference type="Pfam" id="PF23344">
    <property type="entry name" value="ZP-N"/>
    <property type="match status" value="1"/>
</dbReference>
<reference evidence="4" key="1">
    <citation type="submission" date="2019-06" db="EMBL/GenBank/DDBJ databases">
        <authorList>
            <consortium name="Wellcome Sanger Institute Data Sharing"/>
        </authorList>
    </citation>
    <scope>NUCLEOTIDE SEQUENCE [LARGE SCALE GENOMIC DNA]</scope>
</reference>
<dbReference type="Ensembl" id="ENSMMDT00005021031.1">
    <property type="protein sequence ID" value="ENSMMDP00005020549.1"/>
    <property type="gene ID" value="ENSMMDG00005010110.1"/>
</dbReference>
<dbReference type="PROSITE" id="PS51034">
    <property type="entry name" value="ZP_2"/>
    <property type="match status" value="1"/>
</dbReference>
<dbReference type="InterPro" id="IPR055356">
    <property type="entry name" value="ZP-N"/>
</dbReference>
<dbReference type="GeneTree" id="ENSGT00940000159975"/>
<reference evidence="4" key="3">
    <citation type="submission" date="2025-09" db="UniProtKB">
        <authorList>
            <consortium name="Ensembl"/>
        </authorList>
    </citation>
    <scope>IDENTIFICATION</scope>
</reference>